<organism evidence="1 2">
    <name type="scientific">Penicillium oxalicum (strain 114-2 / CGMCC 5302)</name>
    <name type="common">Penicillium decumbens</name>
    <dbReference type="NCBI Taxonomy" id="933388"/>
    <lineage>
        <taxon>Eukaryota</taxon>
        <taxon>Fungi</taxon>
        <taxon>Dikarya</taxon>
        <taxon>Ascomycota</taxon>
        <taxon>Pezizomycotina</taxon>
        <taxon>Eurotiomycetes</taxon>
        <taxon>Eurotiomycetidae</taxon>
        <taxon>Eurotiales</taxon>
        <taxon>Aspergillaceae</taxon>
        <taxon>Penicillium</taxon>
    </lineage>
</organism>
<dbReference type="Proteomes" id="UP000019376">
    <property type="component" value="Unassembled WGS sequence"/>
</dbReference>
<name>S7ZV61_PENO1</name>
<proteinExistence type="predicted"/>
<dbReference type="AlphaFoldDB" id="S7ZV61"/>
<evidence type="ECO:0000313" key="2">
    <source>
        <dbReference type="Proteomes" id="UP000019376"/>
    </source>
</evidence>
<dbReference type="EMBL" id="KB644415">
    <property type="protein sequence ID" value="EPS34299.1"/>
    <property type="molecule type" value="Genomic_DNA"/>
</dbReference>
<evidence type="ECO:0000313" key="1">
    <source>
        <dbReference type="EMBL" id="EPS34299.1"/>
    </source>
</evidence>
<dbReference type="HOGENOM" id="CLU_3368689_0_0_1"/>
<reference evidence="1 2" key="1">
    <citation type="journal article" date="2013" name="PLoS ONE">
        <title>Genomic and secretomic analyses reveal unique features of the lignocellulolytic enzyme system of Penicillium decumbens.</title>
        <authorList>
            <person name="Liu G."/>
            <person name="Zhang L."/>
            <person name="Wei X."/>
            <person name="Zou G."/>
            <person name="Qin Y."/>
            <person name="Ma L."/>
            <person name="Li J."/>
            <person name="Zheng H."/>
            <person name="Wang S."/>
            <person name="Wang C."/>
            <person name="Xun L."/>
            <person name="Zhao G.-P."/>
            <person name="Zhou Z."/>
            <person name="Qu Y."/>
        </authorList>
    </citation>
    <scope>NUCLEOTIDE SEQUENCE [LARGE SCALE GENOMIC DNA]</scope>
    <source>
        <strain evidence="2">114-2 / CGMCC 5302</strain>
    </source>
</reference>
<accession>S7ZV61</accession>
<sequence length="35" mass="3792">MGGKLTEPAEPHNITLEKTVSTWNMLCQFTSNVGG</sequence>
<protein>
    <submittedName>
        <fullName evidence="1">Uncharacterized protein</fullName>
    </submittedName>
</protein>
<gene>
    <name evidence="1" type="ORF">PDE_09263</name>
</gene>
<keyword evidence="2" id="KW-1185">Reference proteome</keyword>